<evidence type="ECO:0008006" key="2">
    <source>
        <dbReference type="Google" id="ProtNLM"/>
    </source>
</evidence>
<dbReference type="SMART" id="SM00671">
    <property type="entry name" value="SEL1"/>
    <property type="match status" value="1"/>
</dbReference>
<sequence>MSIHKWVVSSAALLIIFSSAVLAEKEGLQSGYDKARDGYYNEAAEIFEPLAHKGSAEALFNLGLMYHGGMGVARDERTAVKLYHRAADIGNVLAQEYLAIGYKEGWFGLKKNKTKASYWQKRSEKK</sequence>
<evidence type="ECO:0000313" key="1">
    <source>
        <dbReference type="EMBL" id="VAW86203.1"/>
    </source>
</evidence>
<dbReference type="InterPro" id="IPR006597">
    <property type="entry name" value="Sel1-like"/>
</dbReference>
<gene>
    <name evidence="1" type="ORF">MNBD_GAMMA16-906</name>
</gene>
<dbReference type="InterPro" id="IPR011990">
    <property type="entry name" value="TPR-like_helical_dom_sf"/>
</dbReference>
<protein>
    <recommendedName>
        <fullName evidence="2">TETRATRICOPEPTIDE REPEAT FAMILY PROTEIN</fullName>
    </recommendedName>
</protein>
<dbReference type="Gene3D" id="1.25.40.10">
    <property type="entry name" value="Tetratricopeptide repeat domain"/>
    <property type="match status" value="1"/>
</dbReference>
<dbReference type="PANTHER" id="PTHR45011">
    <property type="entry name" value="DAP3-BINDING CELL DEATH ENHANCER 1"/>
    <property type="match status" value="1"/>
</dbReference>
<accession>A0A3B0ZDD2</accession>
<dbReference type="SUPFAM" id="SSF81901">
    <property type="entry name" value="HCP-like"/>
    <property type="match status" value="1"/>
</dbReference>
<dbReference type="Pfam" id="PF08238">
    <property type="entry name" value="Sel1"/>
    <property type="match status" value="2"/>
</dbReference>
<dbReference type="EMBL" id="UOFO01000088">
    <property type="protein sequence ID" value="VAW86203.1"/>
    <property type="molecule type" value="Genomic_DNA"/>
</dbReference>
<dbReference type="PANTHER" id="PTHR45011:SF1">
    <property type="entry name" value="DAP3-BINDING CELL DEATH ENHANCER 1"/>
    <property type="match status" value="1"/>
</dbReference>
<dbReference type="InterPro" id="IPR052748">
    <property type="entry name" value="ISR_Activator"/>
</dbReference>
<name>A0A3B0ZDD2_9ZZZZ</name>
<reference evidence="1" key="1">
    <citation type="submission" date="2018-06" db="EMBL/GenBank/DDBJ databases">
        <authorList>
            <person name="Zhirakovskaya E."/>
        </authorList>
    </citation>
    <scope>NUCLEOTIDE SEQUENCE</scope>
</reference>
<proteinExistence type="predicted"/>
<dbReference type="AlphaFoldDB" id="A0A3B0ZDD2"/>
<organism evidence="1">
    <name type="scientific">hydrothermal vent metagenome</name>
    <dbReference type="NCBI Taxonomy" id="652676"/>
    <lineage>
        <taxon>unclassified sequences</taxon>
        <taxon>metagenomes</taxon>
        <taxon>ecological metagenomes</taxon>
    </lineage>
</organism>